<dbReference type="Gene3D" id="1.10.10.60">
    <property type="entry name" value="Homeodomain-like"/>
    <property type="match status" value="1"/>
</dbReference>
<dbReference type="PRINTS" id="PR00455">
    <property type="entry name" value="HTHTETR"/>
</dbReference>
<dbReference type="InterPro" id="IPR041474">
    <property type="entry name" value="NicS_C"/>
</dbReference>
<dbReference type="InterPro" id="IPR009057">
    <property type="entry name" value="Homeodomain-like_sf"/>
</dbReference>
<dbReference type="HOGENOM" id="CLU_069356_1_4_7"/>
<dbReference type="STRING" id="443144.GM21_3981"/>
<dbReference type="InterPro" id="IPR036271">
    <property type="entry name" value="Tet_transcr_reg_TetR-rel_C_sf"/>
</dbReference>
<dbReference type="PANTHER" id="PTHR30328">
    <property type="entry name" value="TRANSCRIPTIONAL REPRESSOR"/>
    <property type="match status" value="1"/>
</dbReference>
<organism evidence="4">
    <name type="scientific">Geobacter sp. (strain M21)</name>
    <dbReference type="NCBI Taxonomy" id="443144"/>
    <lineage>
        <taxon>Bacteria</taxon>
        <taxon>Pseudomonadati</taxon>
        <taxon>Thermodesulfobacteriota</taxon>
        <taxon>Desulfuromonadia</taxon>
        <taxon>Geobacterales</taxon>
        <taxon>Geobacteraceae</taxon>
        <taxon>Geobacter</taxon>
    </lineage>
</organism>
<accession>C6E8K6</accession>
<dbReference type="KEGG" id="gem:GM21_3981"/>
<dbReference type="SUPFAM" id="SSF48498">
    <property type="entry name" value="Tetracyclin repressor-like, C-terminal domain"/>
    <property type="match status" value="1"/>
</dbReference>
<evidence type="ECO:0000313" key="4">
    <source>
        <dbReference type="EMBL" id="ACT19997.1"/>
    </source>
</evidence>
<evidence type="ECO:0000256" key="2">
    <source>
        <dbReference type="PROSITE-ProRule" id="PRU00335"/>
    </source>
</evidence>
<dbReference type="GO" id="GO:0003677">
    <property type="term" value="F:DNA binding"/>
    <property type="evidence" value="ECO:0007669"/>
    <property type="project" value="UniProtKB-UniRule"/>
</dbReference>
<dbReference type="InterPro" id="IPR050109">
    <property type="entry name" value="HTH-type_TetR-like_transc_reg"/>
</dbReference>
<proteinExistence type="predicted"/>
<dbReference type="OrthoDB" id="9790413at2"/>
<dbReference type="EMBL" id="CP001661">
    <property type="protein sequence ID" value="ACT19997.1"/>
    <property type="molecule type" value="Genomic_DNA"/>
</dbReference>
<evidence type="ECO:0000259" key="3">
    <source>
        <dbReference type="PROSITE" id="PS50977"/>
    </source>
</evidence>
<dbReference type="SUPFAM" id="SSF46689">
    <property type="entry name" value="Homeodomain-like"/>
    <property type="match status" value="1"/>
</dbReference>
<dbReference type="PROSITE" id="PS50977">
    <property type="entry name" value="HTH_TETR_2"/>
    <property type="match status" value="1"/>
</dbReference>
<dbReference type="Pfam" id="PF00440">
    <property type="entry name" value="TetR_N"/>
    <property type="match status" value="1"/>
</dbReference>
<dbReference type="Pfam" id="PF17938">
    <property type="entry name" value="TetR_C_29"/>
    <property type="match status" value="1"/>
</dbReference>
<evidence type="ECO:0000256" key="1">
    <source>
        <dbReference type="ARBA" id="ARBA00023125"/>
    </source>
</evidence>
<keyword evidence="1 2" id="KW-0238">DNA-binding</keyword>
<feature type="domain" description="HTH tetR-type" evidence="3">
    <location>
        <begin position="4"/>
        <end position="64"/>
    </location>
</feature>
<dbReference type="PANTHER" id="PTHR30328:SF54">
    <property type="entry name" value="HTH-TYPE TRANSCRIPTIONAL REPRESSOR SCO4008"/>
    <property type="match status" value="1"/>
</dbReference>
<reference evidence="4" key="1">
    <citation type="submission" date="2009-07" db="EMBL/GenBank/DDBJ databases">
        <title>Complete sequence of Geobacter sp. M21.</title>
        <authorList>
            <consortium name="US DOE Joint Genome Institute"/>
            <person name="Lucas S."/>
            <person name="Copeland A."/>
            <person name="Lapidus A."/>
            <person name="Glavina del Rio T."/>
            <person name="Dalin E."/>
            <person name="Tice H."/>
            <person name="Bruce D."/>
            <person name="Goodwin L."/>
            <person name="Pitluck S."/>
            <person name="Saunders E."/>
            <person name="Brettin T."/>
            <person name="Detter J.C."/>
            <person name="Han C."/>
            <person name="Larimer F."/>
            <person name="Land M."/>
            <person name="Hauser L."/>
            <person name="Kyrpides N."/>
            <person name="Ovchinnikova G."/>
            <person name="Lovley D."/>
        </authorList>
    </citation>
    <scope>NUCLEOTIDE SEQUENCE [LARGE SCALE GENOMIC DNA]</scope>
    <source>
        <strain evidence="4">M21</strain>
    </source>
</reference>
<dbReference type="Gene3D" id="1.10.357.10">
    <property type="entry name" value="Tetracycline Repressor, domain 2"/>
    <property type="match status" value="1"/>
</dbReference>
<feature type="DNA-binding region" description="H-T-H motif" evidence="2">
    <location>
        <begin position="27"/>
        <end position="46"/>
    </location>
</feature>
<gene>
    <name evidence="4" type="ordered locus">GM21_3981</name>
</gene>
<name>C6E8K6_GEOSM</name>
<dbReference type="eggNOG" id="COG1309">
    <property type="taxonomic scope" value="Bacteria"/>
</dbReference>
<dbReference type="AlphaFoldDB" id="C6E8K6"/>
<protein>
    <submittedName>
        <fullName evidence="4">Transcriptional regulator, TetR family</fullName>
    </submittedName>
</protein>
<sequence length="198" mass="22534">MEKTECHKKLMEVGTQLFSERGLKGVSIRELSLAAGTSISMISYHFGSKEGLYQAVLQQQFACFKEIHEIRQRVTDPVEMIKSYLLWTFGRHRNNPYLLRFYTSELTNPTAFFEPLVMPVIDEVIVIMAGAIEEGIRQKKFREDVDPTNAALALAGMVNYFFLSSLATRNLINHSPEKDEMLVQQYLDIFTRGIGACG</sequence>
<dbReference type="InterPro" id="IPR001647">
    <property type="entry name" value="HTH_TetR"/>
</dbReference>